<reference evidence="9 10" key="1">
    <citation type="submission" date="2018-04" db="EMBL/GenBank/DDBJ databases">
        <authorList>
            <person name="Vogel A."/>
        </authorList>
    </citation>
    <scope>NUCLEOTIDE SEQUENCE [LARGE SCALE GENOMIC DNA]</scope>
</reference>
<dbReference type="InterPro" id="IPR051167">
    <property type="entry name" value="Prolyl_oligopep/macrocyclase"/>
</dbReference>
<dbReference type="Pfam" id="PF02897">
    <property type="entry name" value="Peptidase_S9_N"/>
    <property type="match status" value="1"/>
</dbReference>
<dbReference type="PANTHER" id="PTHR42881">
    <property type="entry name" value="PROLYL ENDOPEPTIDASE"/>
    <property type="match status" value="1"/>
</dbReference>
<evidence type="ECO:0000313" key="9">
    <source>
        <dbReference type="EMBL" id="VFQ81608.1"/>
    </source>
</evidence>
<dbReference type="EMBL" id="OOIL02002240">
    <property type="protein sequence ID" value="VFQ81608.1"/>
    <property type="molecule type" value="Genomic_DNA"/>
</dbReference>
<dbReference type="OrthoDB" id="248387at2759"/>
<evidence type="ECO:0000256" key="2">
    <source>
        <dbReference type="ARBA" id="ARBA00005228"/>
    </source>
</evidence>
<evidence type="ECO:0000256" key="1">
    <source>
        <dbReference type="ARBA" id="ARBA00001070"/>
    </source>
</evidence>
<dbReference type="SUPFAM" id="SSF53474">
    <property type="entry name" value="alpha/beta-Hydrolases"/>
    <property type="match status" value="1"/>
</dbReference>
<dbReference type="AlphaFoldDB" id="A0A484M0K6"/>
<dbReference type="Gene3D" id="3.40.50.1820">
    <property type="entry name" value="alpha/beta hydrolase"/>
    <property type="match status" value="1"/>
</dbReference>
<dbReference type="Pfam" id="PF00326">
    <property type="entry name" value="Peptidase_S9"/>
    <property type="match status" value="1"/>
</dbReference>
<evidence type="ECO:0000313" key="10">
    <source>
        <dbReference type="Proteomes" id="UP000595140"/>
    </source>
</evidence>
<organism evidence="9 10">
    <name type="scientific">Cuscuta campestris</name>
    <dbReference type="NCBI Taxonomy" id="132261"/>
    <lineage>
        <taxon>Eukaryota</taxon>
        <taxon>Viridiplantae</taxon>
        <taxon>Streptophyta</taxon>
        <taxon>Embryophyta</taxon>
        <taxon>Tracheophyta</taxon>
        <taxon>Spermatophyta</taxon>
        <taxon>Magnoliopsida</taxon>
        <taxon>eudicotyledons</taxon>
        <taxon>Gunneridae</taxon>
        <taxon>Pentapetalae</taxon>
        <taxon>asterids</taxon>
        <taxon>lamiids</taxon>
        <taxon>Solanales</taxon>
        <taxon>Convolvulaceae</taxon>
        <taxon>Cuscuteae</taxon>
        <taxon>Cuscuta</taxon>
        <taxon>Cuscuta subgen. Grammica</taxon>
        <taxon>Cuscuta sect. Cleistogrammica</taxon>
    </lineage>
</organism>
<dbReference type="FunFam" id="3.40.50.1820:FF:000005">
    <property type="entry name" value="Prolyl endopeptidase"/>
    <property type="match status" value="1"/>
</dbReference>
<dbReference type="GO" id="GO:0004252">
    <property type="term" value="F:serine-type endopeptidase activity"/>
    <property type="evidence" value="ECO:0007669"/>
    <property type="project" value="UniProtKB-UniRule"/>
</dbReference>
<dbReference type="GO" id="GO:0070012">
    <property type="term" value="F:oligopeptidase activity"/>
    <property type="evidence" value="ECO:0007669"/>
    <property type="project" value="TreeGrafter"/>
</dbReference>
<dbReference type="InterPro" id="IPR023302">
    <property type="entry name" value="Pept_S9A_N"/>
</dbReference>
<protein>
    <recommendedName>
        <fullName evidence="6">Prolyl endopeptidase</fullName>
        <ecNumber evidence="6">3.4.21.-</ecNumber>
    </recommendedName>
</protein>
<accession>A0A484M0K6</accession>
<feature type="domain" description="Peptidase S9A N-terminal" evidence="8">
    <location>
        <begin position="15"/>
        <end position="448"/>
    </location>
</feature>
<sequence length="750" mass="83850">MGFFSSISQPLLGYPSARRDDSVIDNYHGVLISDPYRWLENPDSDETKEFVEKQGELTTTVLSTWCGDTRHKLKRKLTQIFDYPKYGIPFRAGTGKYFYLHNTGLQPQGVLYCVNEDGLGDGEEGEVLVDPNEVSQDGSVALRMWSVSEDAKFLAYGLTSKGSDWVTIRVKAVDDKRTLEPDTLSWVKFSGLSWTKDCKGFFYSRYPDPLTEGGGNNNNVDGVNLNHQLYYHFLGTHQSEDILCWKDSDNPKHMVSASVTDDGKYVVLYIMENCDPANKVHVCELSALPNGLEGYRGTTGGLPFTKLVDGFDASYDFVANDETIFTFHTNKNAPRYKLARVDVRVEPRGASWSDVVREDEKDVLQCAVAVNHDKLVVKYLRDAKNVLQLRDLKTGKFEHNLPIGIGRVCGISALRRDSSAFIGFTNFLTPQTIYEINLQNEVLEMKTFREVTVPGFDPSGFNVNQVFVPSRDDDRVKIPMFIVSPKGIPMDGSSPCLLYGYGGFSTSLTPCFSAAQLVLAKHLGVVFCSANIRGGGEYGEEWHKAGALGNKQNCLNDFISAAEYLVQAGFTQPTKLCIEGESNGGLVMAACINQRPDLFGCALIHVGVTDMLRFHKFTIGHAWTSEFGCSDKEEEFHWLIKYSPLHNVRRPWEQTPCLASQYPSTMLLSADHDDRVVPSHTLKFLATLQHVLCMRRTDAKCAALMQRNPIVGRIERNAGHGCGCSTQKMIDMAADRYAFMARALHADWRE</sequence>
<feature type="domain" description="Peptidase S9 prolyl oligopeptidase catalytic" evidence="7">
    <location>
        <begin position="512"/>
        <end position="745"/>
    </location>
</feature>
<evidence type="ECO:0000256" key="3">
    <source>
        <dbReference type="ARBA" id="ARBA00022670"/>
    </source>
</evidence>
<dbReference type="PANTHER" id="PTHR42881:SF2">
    <property type="entry name" value="PROLYL ENDOPEPTIDASE"/>
    <property type="match status" value="1"/>
</dbReference>
<dbReference type="InterPro" id="IPR002471">
    <property type="entry name" value="Pept_S9_AS"/>
</dbReference>
<dbReference type="FunFam" id="2.130.10.120:FF:000001">
    <property type="entry name" value="Prolyl endopeptidase"/>
    <property type="match status" value="1"/>
</dbReference>
<comment type="catalytic activity">
    <reaction evidence="1">
        <text>Hydrolysis of Pro-|-Xaa &gt;&gt; Ala-|-Xaa in oligopeptides.</text>
        <dbReference type="EC" id="3.4.21.26"/>
    </reaction>
</comment>
<keyword evidence="4 6" id="KW-0378">Hydrolase</keyword>
<keyword evidence="10" id="KW-1185">Reference proteome</keyword>
<name>A0A484M0K6_9ASTE</name>
<dbReference type="InterPro" id="IPR029058">
    <property type="entry name" value="AB_hydrolase_fold"/>
</dbReference>
<dbReference type="InterPro" id="IPR001375">
    <property type="entry name" value="Peptidase_S9_cat"/>
</dbReference>
<evidence type="ECO:0000256" key="6">
    <source>
        <dbReference type="RuleBase" id="RU368024"/>
    </source>
</evidence>
<evidence type="ECO:0000256" key="5">
    <source>
        <dbReference type="ARBA" id="ARBA00022825"/>
    </source>
</evidence>
<dbReference type="Gene3D" id="2.130.10.120">
    <property type="entry name" value="Prolyl oligopeptidase, N-terminal domain"/>
    <property type="match status" value="1"/>
</dbReference>
<keyword evidence="5 6" id="KW-0720">Serine protease</keyword>
<dbReference type="GO" id="GO:0006508">
    <property type="term" value="P:proteolysis"/>
    <property type="evidence" value="ECO:0007669"/>
    <property type="project" value="UniProtKB-KW"/>
</dbReference>
<dbReference type="EC" id="3.4.21.-" evidence="6"/>
<keyword evidence="3 6" id="KW-0645">Protease</keyword>
<dbReference type="Proteomes" id="UP000595140">
    <property type="component" value="Unassembled WGS sequence"/>
</dbReference>
<gene>
    <name evidence="9" type="ORF">CCAM_LOCUS23384</name>
</gene>
<comment type="similarity">
    <text evidence="2 6">Belongs to the peptidase S9A family.</text>
</comment>
<dbReference type="PROSITE" id="PS00708">
    <property type="entry name" value="PRO_ENDOPEP_SER"/>
    <property type="match status" value="1"/>
</dbReference>
<evidence type="ECO:0000259" key="8">
    <source>
        <dbReference type="Pfam" id="PF02897"/>
    </source>
</evidence>
<dbReference type="PRINTS" id="PR00862">
    <property type="entry name" value="PROLIGOPTASE"/>
</dbReference>
<dbReference type="SUPFAM" id="SSF50993">
    <property type="entry name" value="Peptidase/esterase 'gauge' domain"/>
    <property type="match status" value="1"/>
</dbReference>
<evidence type="ECO:0000259" key="7">
    <source>
        <dbReference type="Pfam" id="PF00326"/>
    </source>
</evidence>
<dbReference type="GO" id="GO:0005829">
    <property type="term" value="C:cytosol"/>
    <property type="evidence" value="ECO:0007669"/>
    <property type="project" value="TreeGrafter"/>
</dbReference>
<proteinExistence type="inferred from homology"/>
<evidence type="ECO:0000256" key="4">
    <source>
        <dbReference type="ARBA" id="ARBA00022801"/>
    </source>
</evidence>
<dbReference type="InterPro" id="IPR002470">
    <property type="entry name" value="Peptidase_S9A"/>
</dbReference>